<keyword evidence="13" id="KW-0464">Manganese</keyword>
<keyword evidence="11" id="KW-0460">Magnesium</keyword>
<evidence type="ECO:0000259" key="21">
    <source>
        <dbReference type="PROSITE" id="PS51327"/>
    </source>
</evidence>
<evidence type="ECO:0000259" key="18">
    <source>
        <dbReference type="PROSITE" id="PS50821"/>
    </source>
</evidence>
<name>A0AAV5SZI8_9BILA</name>
<evidence type="ECO:0000256" key="1">
    <source>
        <dbReference type="ARBA" id="ARBA00001936"/>
    </source>
</evidence>
<dbReference type="SUPFAM" id="SSF101690">
    <property type="entry name" value="PAZ domain"/>
    <property type="match status" value="1"/>
</dbReference>
<dbReference type="PROSITE" id="PS00517">
    <property type="entry name" value="RNASE_3_1"/>
    <property type="match status" value="1"/>
</dbReference>
<dbReference type="GO" id="GO:0006309">
    <property type="term" value="P:apoptotic DNA fragmentation"/>
    <property type="evidence" value="ECO:0007669"/>
    <property type="project" value="TreeGrafter"/>
</dbReference>
<dbReference type="GO" id="GO:0005524">
    <property type="term" value="F:ATP binding"/>
    <property type="evidence" value="ECO:0007669"/>
    <property type="project" value="UniProtKB-KW"/>
</dbReference>
<comment type="caution">
    <text evidence="22">The sequence shown here is derived from an EMBL/GenBank/DDBJ whole genome shotgun (WGS) entry which is preliminary data.</text>
</comment>
<dbReference type="Pfam" id="PF04851">
    <property type="entry name" value="ResIII"/>
    <property type="match status" value="1"/>
</dbReference>
<dbReference type="PANTHER" id="PTHR14950">
    <property type="entry name" value="DICER-RELATED"/>
    <property type="match status" value="1"/>
</dbReference>
<dbReference type="InterPro" id="IPR014001">
    <property type="entry name" value="Helicase_ATP-bd"/>
</dbReference>
<evidence type="ECO:0000256" key="3">
    <source>
        <dbReference type="ARBA" id="ARBA00022722"/>
    </source>
</evidence>
<dbReference type="CDD" id="cd15903">
    <property type="entry name" value="Dicer_PBD"/>
    <property type="match status" value="1"/>
</dbReference>
<dbReference type="InterPro" id="IPR048513">
    <property type="entry name" value="Dicer_PBD"/>
</dbReference>
<evidence type="ECO:0000259" key="17">
    <source>
        <dbReference type="PROSITE" id="PS50142"/>
    </source>
</evidence>
<keyword evidence="6" id="KW-0547">Nucleotide-binding</keyword>
<evidence type="ECO:0000256" key="7">
    <source>
        <dbReference type="ARBA" id="ARBA00022759"/>
    </source>
</evidence>
<dbReference type="GO" id="GO:0003677">
    <property type="term" value="F:DNA binding"/>
    <property type="evidence" value="ECO:0007669"/>
    <property type="project" value="InterPro"/>
</dbReference>
<evidence type="ECO:0000259" key="20">
    <source>
        <dbReference type="PROSITE" id="PS51194"/>
    </source>
</evidence>
<evidence type="ECO:0000256" key="13">
    <source>
        <dbReference type="ARBA" id="ARBA00023211"/>
    </source>
</evidence>
<dbReference type="Gene3D" id="3.40.50.300">
    <property type="entry name" value="P-loop containing nucleotide triphosphate hydrolases"/>
    <property type="match status" value="2"/>
</dbReference>
<dbReference type="PROSITE" id="PS51192">
    <property type="entry name" value="HELICASE_ATP_BIND_1"/>
    <property type="match status" value="1"/>
</dbReference>
<evidence type="ECO:0000256" key="4">
    <source>
        <dbReference type="ARBA" id="ARBA00022723"/>
    </source>
</evidence>
<reference evidence="22" key="1">
    <citation type="submission" date="2023-10" db="EMBL/GenBank/DDBJ databases">
        <title>Genome assembly of Pristionchus species.</title>
        <authorList>
            <person name="Yoshida K."/>
            <person name="Sommer R.J."/>
        </authorList>
    </citation>
    <scope>NUCLEOTIDE SEQUENCE</scope>
    <source>
        <strain evidence="22">RS0144</strain>
    </source>
</reference>
<dbReference type="PROSITE" id="PS51194">
    <property type="entry name" value="HELICASE_CTER"/>
    <property type="match status" value="1"/>
</dbReference>
<dbReference type="InterPro" id="IPR000999">
    <property type="entry name" value="RNase_III_dom"/>
</dbReference>
<keyword evidence="7" id="KW-0255">Endonuclease</keyword>
<dbReference type="Proteomes" id="UP001432027">
    <property type="component" value="Unassembled WGS sequence"/>
</dbReference>
<protein>
    <submittedName>
        <fullName evidence="22">Uncharacterized protein</fullName>
    </submittedName>
</protein>
<dbReference type="InterPro" id="IPR027417">
    <property type="entry name" value="P-loop_NTPase"/>
</dbReference>
<dbReference type="GO" id="GO:0046872">
    <property type="term" value="F:metal ion binding"/>
    <property type="evidence" value="ECO:0007669"/>
    <property type="project" value="UniProtKB-KW"/>
</dbReference>
<dbReference type="GO" id="GO:0030422">
    <property type="term" value="P:siRNA processing"/>
    <property type="evidence" value="ECO:0007669"/>
    <property type="project" value="UniProtKB-ARBA"/>
</dbReference>
<dbReference type="GO" id="GO:0004530">
    <property type="term" value="F:deoxyribonuclease I activity"/>
    <property type="evidence" value="ECO:0007669"/>
    <property type="project" value="TreeGrafter"/>
</dbReference>
<dbReference type="InterPro" id="IPR036389">
    <property type="entry name" value="RNase_III_sf"/>
</dbReference>
<feature type="non-terminal residue" evidence="22">
    <location>
        <position position="1794"/>
    </location>
</feature>
<dbReference type="GO" id="GO:0004525">
    <property type="term" value="F:ribonuclease III activity"/>
    <property type="evidence" value="ECO:0007669"/>
    <property type="project" value="InterPro"/>
</dbReference>
<keyword evidence="23" id="KW-1185">Reference proteome</keyword>
<feature type="domain" description="Helicase C-terminal" evidence="20">
    <location>
        <begin position="366"/>
        <end position="544"/>
    </location>
</feature>
<feature type="compositionally biased region" description="Basic and acidic residues" evidence="16">
    <location>
        <begin position="1282"/>
        <end position="1291"/>
    </location>
</feature>
<dbReference type="EMBL" id="BTSX01000003">
    <property type="protein sequence ID" value="GMS88610.1"/>
    <property type="molecule type" value="Genomic_DNA"/>
</dbReference>
<evidence type="ECO:0000256" key="8">
    <source>
        <dbReference type="ARBA" id="ARBA00022801"/>
    </source>
</evidence>
<dbReference type="FunFam" id="1.10.1520.10:FF:000005">
    <property type="entry name" value="Putative endoribonuclease dicer"/>
    <property type="match status" value="1"/>
</dbReference>
<comment type="cofactor">
    <cofactor evidence="1">
        <name>Mn(2+)</name>
        <dbReference type="ChEBI" id="CHEBI:29035"/>
    </cofactor>
</comment>
<dbReference type="GO" id="GO:0031054">
    <property type="term" value="P:pre-miRNA processing"/>
    <property type="evidence" value="ECO:0007669"/>
    <property type="project" value="TreeGrafter"/>
</dbReference>
<keyword evidence="5" id="KW-0677">Repeat</keyword>
<dbReference type="SMART" id="SM00535">
    <property type="entry name" value="RIBOc"/>
    <property type="match status" value="2"/>
</dbReference>
<evidence type="ECO:0000256" key="12">
    <source>
        <dbReference type="ARBA" id="ARBA00023158"/>
    </source>
</evidence>
<dbReference type="InterPro" id="IPR048512">
    <property type="entry name" value="Dicer_platform"/>
</dbReference>
<keyword evidence="12" id="KW-0943">RNA-mediated gene silencing</keyword>
<sequence length="1794" mass="204033">LMSTSNPDRPPENKNDFFSPRAYQVELLDKAIKKNIIVQLGTGAGKTFIAVLLIKEFTVQLRLPLAENGRRAFFVVDKVALVEQQAEHIEVHTALAVGKLHGSLGVEIWSSKAAFESYIQAHHVVVITAQILVELITYAYLDISSIAVLILDECHHSLGGNHPYRKIMDRYFEAPKDRRPRVLGLTASLINDKTDPNTLEQKLSKLEKILDCDIETSCDLVSVSKYGARPKEIVIPCKNYRWNNPYSSEALRFLENVKEFCTTTQEFHPDLDLDIRKPVNDAFSKTISVLKQLGPWAALKIAHTREKEMKDMRVQAVLGEKQKDFLLLGETAFNTVRRLLEPKMKFQKIGTLFETLPDKIVQLLNVLETFHPETQEKKKGRVDPLCAIVFVEQRYIAYTLKLVIKHAVKLDPARFGFLKVDYVIGNQSGSFETSQSQEAHKRLERTLLAFRKGELNLLIATNVLEEGVDVKHCNLVVKLDRPTNFRSYIQSRGRARKSGASYVVLVEKKDQKSCADDIEDFRQIEKLLLNRAKTVHNPAELELTSIDDLRPPYVVEKTGAKLFLTNAIQLVNKYCGKLPSDVFTRLVPQCKLIPLEKEGGKVYLAELLLPMNSPLKTAIHLDESEVVPSKKLAQMLVAFKACKELHDIGELNDHLLPVGKVEAMLSLLDEDPDELAPELQGRVGSMKRKQLYDKKTARVLQSALPQQESELLLYILEIDLIVPLPIEETRKKMQIVNPKMAEMCFGFLSRKKIPKIPPFPAFLRQGESRVNVVLSPKTITLDDKTLTYLKLFHHYIFRSVLQLAKDCQLQFCLDETTPMQTIIVPLDRISASDGSLDYSIKMDYVREVVDNMEEMPRVPTEDKRKEFKFIASEWEECVVMPWYRNVQQPTFFYVVDILSEMSPQSSFPDEEFNTFNEYFKKKYHLQIYDQDQALLEVEYTSNRLNLLLPRHRPARHRVRSTVTPSQRQIFVPELLDRHPISARLWHSISAIPSFFYRMNALLVADEIRSRVMVEAIGLSEEEATPTEDWQWKPLSYPTTAEERHLTMVTKLDQLKTEKETEIPLSSLKKRRGGSSIASGQSEKQFEIGVWDPALAAEFAPDTSAIKKVDGWLETTGSHQHEMPQRGGDLSDDEENYEHALYFDRSKFIERDNLRSIGAPRAELITEQGWGELPNEIVVAPFMMIDGGEEGSLINLDGLLADIEKVLPSSSPPVTPKEIVTTTAPGDTKYIPKQLLQLWDGPMEVDDDREKSGRKEEVIDLIAFDNDDEPFVPHASSSSSSIVEEKKGRETSIDEEMSQLERGEEEKAKRDHHAALIVSHKEMKEGEVLASPLADPRFSFHHPSRSVAVGGTFTGEGGETDSAPFGVSPSLILAALTTSNANDGMNLERLETIGDSFLKYTVTDFLFHNHPDLHEGKLSFARSKEVSNCNLYRLGKNIDLPEIIIGSKFDVQDGWLPPCYVPAVNFKAPNNEDAAEKDEMMEKMLKGEEEIPRETIPLTGWDERREDGYENGVETINLTKPSPDALDEMSPLPYNLFTQQYISDKCIADSVEALIGAHLLSLGPQRTLQMMKWLGLKVMTEKIPIAPPLLHYVDSPIYPNRAEETLAEFFAKFQLAQLEEKIGYRFNDKAYLLQAFTHASYYPNRITGCYQRLEFLGDAVLDYMITRFLFEHEKQYSPGVLTDLRSALVNNTIFASLAVKYDFHKHFVAMCPGLHFMIEKFVKLCRERNFLDANFHCEMYMVTTEDEIDEGQEEDVEVPKAMGDIFESVAGAIYLDCGGDLDVVWRVFFNLMRET</sequence>
<gene>
    <name evidence="22" type="ORF">PENTCL1PPCAC_10785</name>
</gene>
<evidence type="ECO:0000256" key="6">
    <source>
        <dbReference type="ARBA" id="ARBA00022741"/>
    </source>
</evidence>
<evidence type="ECO:0000256" key="14">
    <source>
        <dbReference type="ARBA" id="ARBA00035116"/>
    </source>
</evidence>
<dbReference type="SUPFAM" id="SSF69065">
    <property type="entry name" value="RNase III domain-like"/>
    <property type="match status" value="2"/>
</dbReference>
<dbReference type="GO" id="GO:0070578">
    <property type="term" value="C:RISC-loading complex"/>
    <property type="evidence" value="ECO:0007669"/>
    <property type="project" value="TreeGrafter"/>
</dbReference>
<dbReference type="GO" id="GO:0005634">
    <property type="term" value="C:nucleus"/>
    <property type="evidence" value="ECO:0007669"/>
    <property type="project" value="TreeGrafter"/>
</dbReference>
<proteinExistence type="inferred from homology"/>
<dbReference type="FunFam" id="1.10.1520.10:FF:000023">
    <property type="entry name" value="Endoribonuclease dcr-1"/>
    <property type="match status" value="1"/>
</dbReference>
<feature type="domain" description="RNase III" evidence="17">
    <location>
        <begin position="1370"/>
        <end position="1562"/>
    </location>
</feature>
<dbReference type="GO" id="GO:0003723">
    <property type="term" value="F:RNA binding"/>
    <property type="evidence" value="ECO:0007669"/>
    <property type="project" value="UniProtKB-UniRule"/>
</dbReference>
<evidence type="ECO:0000256" key="9">
    <source>
        <dbReference type="ARBA" id="ARBA00022806"/>
    </source>
</evidence>
<dbReference type="CDD" id="cd00593">
    <property type="entry name" value="RIBOc"/>
    <property type="match status" value="2"/>
</dbReference>
<dbReference type="PROSITE" id="PS50142">
    <property type="entry name" value="RNASE_3_2"/>
    <property type="match status" value="2"/>
</dbReference>
<evidence type="ECO:0000256" key="2">
    <source>
        <dbReference type="ARBA" id="ARBA00001946"/>
    </source>
</evidence>
<dbReference type="SMART" id="SM00490">
    <property type="entry name" value="HELICc"/>
    <property type="match status" value="1"/>
</dbReference>
<dbReference type="SMART" id="SM00949">
    <property type="entry name" value="PAZ"/>
    <property type="match status" value="1"/>
</dbReference>
<evidence type="ECO:0000313" key="23">
    <source>
        <dbReference type="Proteomes" id="UP001432027"/>
    </source>
</evidence>
<dbReference type="PROSITE" id="PS50821">
    <property type="entry name" value="PAZ"/>
    <property type="match status" value="1"/>
</dbReference>
<evidence type="ECO:0000256" key="16">
    <source>
        <dbReference type="SAM" id="MobiDB-lite"/>
    </source>
</evidence>
<feature type="region of interest" description="Disordered" evidence="16">
    <location>
        <begin position="1268"/>
        <end position="1309"/>
    </location>
</feature>
<comment type="similarity">
    <text evidence="14 15">Belongs to the helicase family. Dicer subfamily.</text>
</comment>
<feature type="domain" description="Helicase ATP-binding" evidence="19">
    <location>
        <begin position="27"/>
        <end position="207"/>
    </location>
</feature>
<keyword evidence="15" id="KW-0694">RNA-binding</keyword>
<evidence type="ECO:0000313" key="22">
    <source>
        <dbReference type="EMBL" id="GMS88610.1"/>
    </source>
</evidence>
<dbReference type="GO" id="GO:0005737">
    <property type="term" value="C:cytoplasm"/>
    <property type="evidence" value="ECO:0007669"/>
    <property type="project" value="TreeGrafter"/>
</dbReference>
<feature type="domain" description="Dicer dsRNA-binding fold" evidence="21">
    <location>
        <begin position="567"/>
        <end position="665"/>
    </location>
</feature>
<dbReference type="InterPro" id="IPR038248">
    <property type="entry name" value="Dicer_dimer_sf"/>
</dbReference>
<comment type="cofactor">
    <cofactor evidence="2">
        <name>Mg(2+)</name>
        <dbReference type="ChEBI" id="CHEBI:18420"/>
    </cofactor>
</comment>
<feature type="domain" description="PAZ" evidence="18">
    <location>
        <begin position="847"/>
        <end position="979"/>
    </location>
</feature>
<dbReference type="Gene3D" id="2.170.260.10">
    <property type="entry name" value="paz domain"/>
    <property type="match status" value="1"/>
</dbReference>
<evidence type="ECO:0000256" key="11">
    <source>
        <dbReference type="ARBA" id="ARBA00022842"/>
    </source>
</evidence>
<dbReference type="Pfam" id="PF02170">
    <property type="entry name" value="PAZ"/>
    <property type="match status" value="1"/>
</dbReference>
<feature type="compositionally biased region" description="Basic and acidic residues" evidence="16">
    <location>
        <begin position="1298"/>
        <end position="1308"/>
    </location>
</feature>
<dbReference type="Pfam" id="PF00636">
    <property type="entry name" value="Ribonuclease_3"/>
    <property type="match status" value="2"/>
</dbReference>
<dbReference type="Gene3D" id="3.30.160.380">
    <property type="entry name" value="Dicer dimerisation domain"/>
    <property type="match status" value="1"/>
</dbReference>
<feature type="non-terminal residue" evidence="22">
    <location>
        <position position="1"/>
    </location>
</feature>
<accession>A0AAV5SZI8</accession>
<dbReference type="SMART" id="SM00487">
    <property type="entry name" value="DEXDc"/>
    <property type="match status" value="1"/>
</dbReference>
<dbReference type="InterPro" id="IPR036085">
    <property type="entry name" value="PAZ_dom_sf"/>
</dbReference>
<organism evidence="22 23">
    <name type="scientific">Pristionchus entomophagus</name>
    <dbReference type="NCBI Taxonomy" id="358040"/>
    <lineage>
        <taxon>Eukaryota</taxon>
        <taxon>Metazoa</taxon>
        <taxon>Ecdysozoa</taxon>
        <taxon>Nematoda</taxon>
        <taxon>Chromadorea</taxon>
        <taxon>Rhabditida</taxon>
        <taxon>Rhabditina</taxon>
        <taxon>Diplogasteromorpha</taxon>
        <taxon>Diplogasteroidea</taxon>
        <taxon>Neodiplogasteridae</taxon>
        <taxon>Pristionchus</taxon>
    </lineage>
</organism>
<evidence type="ECO:0000256" key="5">
    <source>
        <dbReference type="ARBA" id="ARBA00022737"/>
    </source>
</evidence>
<dbReference type="SUPFAM" id="SSF52540">
    <property type="entry name" value="P-loop containing nucleoside triphosphate hydrolases"/>
    <property type="match status" value="1"/>
</dbReference>
<dbReference type="GO" id="GO:0004386">
    <property type="term" value="F:helicase activity"/>
    <property type="evidence" value="ECO:0007669"/>
    <property type="project" value="UniProtKB-KW"/>
</dbReference>
<feature type="domain" description="RNase III" evidence="17">
    <location>
        <begin position="1614"/>
        <end position="1777"/>
    </location>
</feature>
<dbReference type="InterPro" id="IPR006935">
    <property type="entry name" value="Helicase/UvrB_N"/>
</dbReference>
<dbReference type="InterPro" id="IPR003100">
    <property type="entry name" value="PAZ_dom"/>
</dbReference>
<dbReference type="FunFam" id="3.40.50.300:FF:000628">
    <property type="entry name" value="Endoribonuclease Dicer"/>
    <property type="match status" value="1"/>
</dbReference>
<keyword evidence="3" id="KW-0540">Nuclease</keyword>
<dbReference type="PROSITE" id="PS51327">
    <property type="entry name" value="DICER_DSRBF"/>
    <property type="match status" value="1"/>
</dbReference>
<keyword evidence="10" id="KW-0067">ATP-binding</keyword>
<evidence type="ECO:0000259" key="19">
    <source>
        <dbReference type="PROSITE" id="PS51192"/>
    </source>
</evidence>
<dbReference type="Pfam" id="PF20931">
    <property type="entry name" value="Dicer_platform"/>
    <property type="match status" value="1"/>
</dbReference>
<dbReference type="PANTHER" id="PTHR14950:SF37">
    <property type="entry name" value="ENDORIBONUCLEASE DICER"/>
    <property type="match status" value="1"/>
</dbReference>
<dbReference type="Gene3D" id="1.10.1520.10">
    <property type="entry name" value="Ribonuclease III domain"/>
    <property type="match status" value="2"/>
</dbReference>
<keyword evidence="8" id="KW-0378">Hydrolase</keyword>
<evidence type="ECO:0000256" key="10">
    <source>
        <dbReference type="ARBA" id="ARBA00022840"/>
    </source>
</evidence>
<keyword evidence="9" id="KW-0347">Helicase</keyword>
<dbReference type="InterPro" id="IPR005034">
    <property type="entry name" value="Dicer_dimerisation"/>
</dbReference>
<keyword evidence="4" id="KW-0479">Metal-binding</keyword>
<dbReference type="Pfam" id="PF00271">
    <property type="entry name" value="Helicase_C"/>
    <property type="match status" value="1"/>
</dbReference>
<dbReference type="Pfam" id="PF03368">
    <property type="entry name" value="Dicer_dimer"/>
    <property type="match status" value="1"/>
</dbReference>
<dbReference type="InterPro" id="IPR001650">
    <property type="entry name" value="Helicase_C-like"/>
</dbReference>
<dbReference type="CDD" id="cd18034">
    <property type="entry name" value="DEXHc_dicer"/>
    <property type="match status" value="1"/>
</dbReference>
<evidence type="ECO:0000256" key="15">
    <source>
        <dbReference type="PROSITE-ProRule" id="PRU00657"/>
    </source>
</evidence>